<reference evidence="2 3" key="1">
    <citation type="journal article" date="2017" name="Gigascience">
        <title>Draft genome of the honey bee ectoparasitic mite, Tropilaelaps mercedesae, is shaped by the parasitic life history.</title>
        <authorList>
            <person name="Dong X."/>
            <person name="Armstrong S.D."/>
            <person name="Xia D."/>
            <person name="Makepeace B.L."/>
            <person name="Darby A.C."/>
            <person name="Kadowaki T."/>
        </authorList>
    </citation>
    <scope>NUCLEOTIDE SEQUENCE [LARGE SCALE GENOMIC DNA]</scope>
    <source>
        <strain evidence="2">Wuxi-XJTLU</strain>
    </source>
</reference>
<feature type="transmembrane region" description="Helical" evidence="1">
    <location>
        <begin position="95"/>
        <end position="119"/>
    </location>
</feature>
<name>A0A1V9XCC2_9ACAR</name>
<evidence type="ECO:0000313" key="2">
    <source>
        <dbReference type="EMBL" id="OQR71033.1"/>
    </source>
</evidence>
<dbReference type="InParanoid" id="A0A1V9XCC2"/>
<sequence length="181" mass="20524">MPSGYIRVGPFHRAMTRVFGVGPGTFLLAFIWTVSTIVAFFFAKSRGNYAPGLGCYVLSLATTSILVSLRKTREGSSIHGYDEDLGYDRMFIPRVFLLTFVIASTIAGVVGLYTTWWTLPQTAMTSKPIRCRRRASSTANNSQYTMTWANITKVDNESQPPVKRDNFINRQDEMNRLRKRY</sequence>
<dbReference type="OrthoDB" id="5978182at2759"/>
<proteinExistence type="predicted"/>
<feature type="transmembrane region" description="Helical" evidence="1">
    <location>
        <begin position="49"/>
        <end position="69"/>
    </location>
</feature>
<feature type="transmembrane region" description="Helical" evidence="1">
    <location>
        <begin position="21"/>
        <end position="43"/>
    </location>
</feature>
<gene>
    <name evidence="2" type="ORF">BIW11_11247</name>
</gene>
<organism evidence="2 3">
    <name type="scientific">Tropilaelaps mercedesae</name>
    <dbReference type="NCBI Taxonomy" id="418985"/>
    <lineage>
        <taxon>Eukaryota</taxon>
        <taxon>Metazoa</taxon>
        <taxon>Ecdysozoa</taxon>
        <taxon>Arthropoda</taxon>
        <taxon>Chelicerata</taxon>
        <taxon>Arachnida</taxon>
        <taxon>Acari</taxon>
        <taxon>Parasitiformes</taxon>
        <taxon>Mesostigmata</taxon>
        <taxon>Gamasina</taxon>
        <taxon>Dermanyssoidea</taxon>
        <taxon>Laelapidae</taxon>
        <taxon>Tropilaelaps</taxon>
    </lineage>
</organism>
<keyword evidence="1" id="KW-1133">Transmembrane helix</keyword>
<keyword evidence="1" id="KW-0472">Membrane</keyword>
<protein>
    <submittedName>
        <fullName evidence="2">Transmembrane protein-like</fullName>
    </submittedName>
</protein>
<comment type="caution">
    <text evidence="2">The sequence shown here is derived from an EMBL/GenBank/DDBJ whole genome shotgun (WGS) entry which is preliminary data.</text>
</comment>
<dbReference type="EMBL" id="MNPL01015529">
    <property type="protein sequence ID" value="OQR71033.1"/>
    <property type="molecule type" value="Genomic_DNA"/>
</dbReference>
<evidence type="ECO:0000256" key="1">
    <source>
        <dbReference type="SAM" id="Phobius"/>
    </source>
</evidence>
<keyword evidence="1 2" id="KW-0812">Transmembrane</keyword>
<dbReference type="Proteomes" id="UP000192247">
    <property type="component" value="Unassembled WGS sequence"/>
</dbReference>
<keyword evidence="3" id="KW-1185">Reference proteome</keyword>
<dbReference type="AlphaFoldDB" id="A0A1V9XCC2"/>
<accession>A0A1V9XCC2</accession>
<evidence type="ECO:0000313" key="3">
    <source>
        <dbReference type="Proteomes" id="UP000192247"/>
    </source>
</evidence>